<dbReference type="GO" id="GO:0005640">
    <property type="term" value="C:nuclear outer membrane"/>
    <property type="evidence" value="ECO:0007669"/>
    <property type="project" value="UniProtKB-SubCell"/>
</dbReference>
<evidence type="ECO:0000256" key="6">
    <source>
        <dbReference type="ARBA" id="ARBA00034303"/>
    </source>
</evidence>
<evidence type="ECO:0000256" key="4">
    <source>
        <dbReference type="ARBA" id="ARBA00023136"/>
    </source>
</evidence>
<evidence type="ECO:0000256" key="1">
    <source>
        <dbReference type="ARBA" id="ARBA00007387"/>
    </source>
</evidence>
<keyword evidence="9" id="KW-1185">Reference proteome</keyword>
<dbReference type="Pfam" id="PF05705">
    <property type="entry name" value="DUF829"/>
    <property type="match status" value="1"/>
</dbReference>
<organism evidence="8 9">
    <name type="scientific">Pseudomassariella vexata</name>
    <dbReference type="NCBI Taxonomy" id="1141098"/>
    <lineage>
        <taxon>Eukaryota</taxon>
        <taxon>Fungi</taxon>
        <taxon>Dikarya</taxon>
        <taxon>Ascomycota</taxon>
        <taxon>Pezizomycotina</taxon>
        <taxon>Sordariomycetes</taxon>
        <taxon>Xylariomycetidae</taxon>
        <taxon>Amphisphaeriales</taxon>
        <taxon>Pseudomassariaceae</taxon>
        <taxon>Pseudomassariella</taxon>
    </lineage>
</organism>
<feature type="transmembrane region" description="Helical" evidence="7">
    <location>
        <begin position="178"/>
        <end position="200"/>
    </location>
</feature>
<keyword evidence="4 7" id="KW-0472">Membrane</keyword>
<keyword evidence="5" id="KW-0539">Nucleus</keyword>
<evidence type="ECO:0000256" key="7">
    <source>
        <dbReference type="SAM" id="Phobius"/>
    </source>
</evidence>
<sequence>MTSNQAAIAAVEPLGTMTKLSPFVFFYEPTSAKSSTGNNTLAPKLILVAAWMDARDVHIAKYITRYQTLYPSSTILLVKFVLKQIIWESEAVKLVQPAVSYLQAQVNSGHLAASPGKPEMLVHVFSNGGIASTKHLFDLYRQNTGRAFPLHATVYDSCPGLYDFRGAYEASMAGVKGFWRWIMAPIIFLLDVCLWVNAVVLRRPYSLLVNADFHNNPKQVRQTNRSYIFGKKDQMVNWKHIELHAKEAEANRFNVRLELFPNGSHVTHVRVNETRYWLIVRETWEKARRN</sequence>
<evidence type="ECO:0000313" key="8">
    <source>
        <dbReference type="EMBL" id="ORY64282.1"/>
    </source>
</evidence>
<dbReference type="PANTHER" id="PTHR12265">
    <property type="entry name" value="TRANSMEMBRANE PROTEIN 53"/>
    <property type="match status" value="1"/>
</dbReference>
<dbReference type="Proteomes" id="UP000193689">
    <property type="component" value="Unassembled WGS sequence"/>
</dbReference>
<dbReference type="RefSeq" id="XP_040715696.1">
    <property type="nucleotide sequence ID" value="XM_040858392.1"/>
</dbReference>
<dbReference type="AlphaFoldDB" id="A0A1Y2DYA5"/>
<dbReference type="PANTHER" id="PTHR12265:SF30">
    <property type="entry name" value="TRANSMEMBRANE PROTEIN 53"/>
    <property type="match status" value="1"/>
</dbReference>
<evidence type="ECO:0000256" key="2">
    <source>
        <dbReference type="ARBA" id="ARBA00022692"/>
    </source>
</evidence>
<evidence type="ECO:0000313" key="9">
    <source>
        <dbReference type="Proteomes" id="UP000193689"/>
    </source>
</evidence>
<reference evidence="8 9" key="1">
    <citation type="submission" date="2016-07" db="EMBL/GenBank/DDBJ databases">
        <title>Pervasive Adenine N6-methylation of Active Genes in Fungi.</title>
        <authorList>
            <consortium name="DOE Joint Genome Institute"/>
            <person name="Mondo S.J."/>
            <person name="Dannebaum R.O."/>
            <person name="Kuo R.C."/>
            <person name="Labutti K."/>
            <person name="Haridas S."/>
            <person name="Kuo A."/>
            <person name="Salamov A."/>
            <person name="Ahrendt S.R."/>
            <person name="Lipzen A."/>
            <person name="Sullivan W."/>
            <person name="Andreopoulos W.B."/>
            <person name="Clum A."/>
            <person name="Lindquist E."/>
            <person name="Daum C."/>
            <person name="Ramamoorthy G.K."/>
            <person name="Gryganskyi A."/>
            <person name="Culley D."/>
            <person name="Magnuson J.K."/>
            <person name="James T.Y."/>
            <person name="O'Malley M.A."/>
            <person name="Stajich J.E."/>
            <person name="Spatafora J.W."/>
            <person name="Visel A."/>
            <person name="Grigoriev I.V."/>
        </authorList>
    </citation>
    <scope>NUCLEOTIDE SEQUENCE [LARGE SCALE GENOMIC DNA]</scope>
    <source>
        <strain evidence="8 9">CBS 129021</strain>
    </source>
</reference>
<dbReference type="SUPFAM" id="SSF53474">
    <property type="entry name" value="alpha/beta-Hydrolases"/>
    <property type="match status" value="1"/>
</dbReference>
<dbReference type="OrthoDB" id="77878at2759"/>
<proteinExistence type="inferred from homology"/>
<comment type="caution">
    <text evidence="8">The sequence shown here is derived from an EMBL/GenBank/DDBJ whole genome shotgun (WGS) entry which is preliminary data.</text>
</comment>
<dbReference type="InterPro" id="IPR029058">
    <property type="entry name" value="AB_hydrolase_fold"/>
</dbReference>
<dbReference type="InterPro" id="IPR008547">
    <property type="entry name" value="DUF829_TMEM53"/>
</dbReference>
<keyword evidence="2 7" id="KW-0812">Transmembrane</keyword>
<name>A0A1Y2DYA5_9PEZI</name>
<gene>
    <name evidence="8" type="ORF">BCR38DRAFT_409662</name>
</gene>
<accession>A0A1Y2DYA5</accession>
<dbReference type="EMBL" id="MCFJ01000007">
    <property type="protein sequence ID" value="ORY64282.1"/>
    <property type="molecule type" value="Genomic_DNA"/>
</dbReference>
<comment type="subcellular location">
    <subcellularLocation>
        <location evidence="6">Nucleus outer membrane</location>
        <topology evidence="6">Single-pass membrane protein</topology>
    </subcellularLocation>
</comment>
<evidence type="ECO:0008006" key="10">
    <source>
        <dbReference type="Google" id="ProtNLM"/>
    </source>
</evidence>
<keyword evidence="3 7" id="KW-1133">Transmembrane helix</keyword>
<protein>
    <recommendedName>
        <fullName evidence="10">Indole-diterpene biosynthesis protein PaxU</fullName>
    </recommendedName>
</protein>
<comment type="similarity">
    <text evidence="1">Belongs to the TMEM53 family.</text>
</comment>
<dbReference type="GeneID" id="63774604"/>
<evidence type="ECO:0000256" key="5">
    <source>
        <dbReference type="ARBA" id="ARBA00023242"/>
    </source>
</evidence>
<dbReference type="InParanoid" id="A0A1Y2DYA5"/>
<evidence type="ECO:0000256" key="3">
    <source>
        <dbReference type="ARBA" id="ARBA00022989"/>
    </source>
</evidence>